<dbReference type="SUPFAM" id="SSF57903">
    <property type="entry name" value="FYVE/PHD zinc finger"/>
    <property type="match status" value="1"/>
</dbReference>
<dbReference type="EMBL" id="JNOM01000289">
    <property type="protein sequence ID" value="KNG83147.1"/>
    <property type="molecule type" value="Genomic_DNA"/>
</dbReference>
<feature type="compositionally biased region" description="Low complexity" evidence="1">
    <location>
        <begin position="32"/>
        <end position="43"/>
    </location>
</feature>
<name>A0A0L1IUH4_ASPN3</name>
<reference evidence="2 3" key="1">
    <citation type="submission" date="2014-06" db="EMBL/GenBank/DDBJ databases">
        <title>The Genome of the Aflatoxigenic Filamentous Fungus Aspergillus nomius.</title>
        <authorList>
            <person name="Moore M.G."/>
            <person name="Shannon B.M."/>
            <person name="Brian M.M."/>
        </authorList>
    </citation>
    <scope>NUCLEOTIDE SEQUENCE [LARGE SCALE GENOMIC DNA]</scope>
    <source>
        <strain evidence="2 3">NRRL 13137</strain>
    </source>
</reference>
<proteinExistence type="predicted"/>
<feature type="compositionally biased region" description="Basic and acidic residues" evidence="1">
    <location>
        <begin position="189"/>
        <end position="201"/>
    </location>
</feature>
<dbReference type="STRING" id="1509407.A0A0L1IUH4"/>
<feature type="compositionally biased region" description="Basic and acidic residues" evidence="1">
    <location>
        <begin position="323"/>
        <end position="346"/>
    </location>
</feature>
<sequence length="358" mass="40066">MSSQGDPRQPNEGKPEGFAKYLQRMRTVLRKSSPSKSGSASNSQETSGQASPTKSASPKTTAPAKATAVPKTTAPTKHTTANAGPEPTVFKHWGAIQEEKARSLFAKYGLTLEPGEWRPPTDTEVQRVAKPIRMRVRRTCHRCQTTFGIDKLCSNCQHVRCKKCPRYPPHKSSHDHQTEAALQTILSQKGKEPTGVKDKEPTGVPRKTKEPPLTLPSRTGGQDLIRKEVKQRVRRTCHRCCTTFAPDATECENCKHTRCKKCPREPAKLDKYPDGYPGDAEPPVEPPARTWKKPRLRVRYTCHQCSTMYRPGERTCSNCGQEKCPETIRDPPKKQKPEPDPDVVRRVEERLKVTISAG</sequence>
<evidence type="ECO:0000313" key="2">
    <source>
        <dbReference type="EMBL" id="KNG83147.1"/>
    </source>
</evidence>
<evidence type="ECO:0000256" key="1">
    <source>
        <dbReference type="SAM" id="MobiDB-lite"/>
    </source>
</evidence>
<dbReference type="AlphaFoldDB" id="A0A0L1IUH4"/>
<organism evidence="2 3">
    <name type="scientific">Aspergillus nomiae NRRL (strain ATCC 15546 / NRRL 13137 / CBS 260.88 / M93)</name>
    <dbReference type="NCBI Taxonomy" id="1509407"/>
    <lineage>
        <taxon>Eukaryota</taxon>
        <taxon>Fungi</taxon>
        <taxon>Dikarya</taxon>
        <taxon>Ascomycota</taxon>
        <taxon>Pezizomycotina</taxon>
        <taxon>Eurotiomycetes</taxon>
        <taxon>Eurotiomycetidae</taxon>
        <taxon>Eurotiales</taxon>
        <taxon>Aspergillaceae</taxon>
        <taxon>Aspergillus</taxon>
        <taxon>Aspergillus subgen. Circumdati</taxon>
    </lineage>
</organism>
<evidence type="ECO:0000313" key="3">
    <source>
        <dbReference type="Proteomes" id="UP000037505"/>
    </source>
</evidence>
<comment type="caution">
    <text evidence="2">The sequence shown here is derived from an EMBL/GenBank/DDBJ whole genome shotgun (WGS) entry which is preliminary data.</text>
</comment>
<feature type="compositionally biased region" description="Low complexity" evidence="1">
    <location>
        <begin position="50"/>
        <end position="83"/>
    </location>
</feature>
<accession>A0A0L1IUH4</accession>
<feature type="region of interest" description="Disordered" evidence="1">
    <location>
        <begin position="186"/>
        <end position="220"/>
    </location>
</feature>
<dbReference type="OrthoDB" id="5370011at2759"/>
<dbReference type="RefSeq" id="XP_015404070.1">
    <property type="nucleotide sequence ID" value="XM_015553236.1"/>
</dbReference>
<dbReference type="InterPro" id="IPR011011">
    <property type="entry name" value="Znf_FYVE_PHD"/>
</dbReference>
<protein>
    <submittedName>
        <fullName evidence="2">Uncharacterized protein</fullName>
    </submittedName>
</protein>
<dbReference type="GeneID" id="26809784"/>
<gene>
    <name evidence="2" type="ORF">ANOM_007980</name>
</gene>
<dbReference type="Proteomes" id="UP000037505">
    <property type="component" value="Unassembled WGS sequence"/>
</dbReference>
<feature type="region of interest" description="Disordered" evidence="1">
    <location>
        <begin position="1"/>
        <end position="87"/>
    </location>
</feature>
<keyword evidence="3" id="KW-1185">Reference proteome</keyword>
<feature type="region of interest" description="Disordered" evidence="1">
    <location>
        <begin position="315"/>
        <end position="346"/>
    </location>
</feature>